<name>M2ZZU8_PSEFD</name>
<evidence type="ECO:0000313" key="2">
    <source>
        <dbReference type="Proteomes" id="UP000016932"/>
    </source>
</evidence>
<protein>
    <submittedName>
        <fullName evidence="1">Uncharacterized protein</fullName>
    </submittedName>
</protein>
<dbReference type="KEGG" id="pfj:MYCFIDRAFT_212533"/>
<reference evidence="1 2" key="1">
    <citation type="journal article" date="2012" name="PLoS Pathog.">
        <title>Diverse lifestyles and strategies of plant pathogenesis encoded in the genomes of eighteen Dothideomycetes fungi.</title>
        <authorList>
            <person name="Ohm R.A."/>
            <person name="Feau N."/>
            <person name="Henrissat B."/>
            <person name="Schoch C.L."/>
            <person name="Horwitz B.A."/>
            <person name="Barry K.W."/>
            <person name="Condon B.J."/>
            <person name="Copeland A.C."/>
            <person name="Dhillon B."/>
            <person name="Glaser F."/>
            <person name="Hesse C.N."/>
            <person name="Kosti I."/>
            <person name="LaButti K."/>
            <person name="Lindquist E.A."/>
            <person name="Lucas S."/>
            <person name="Salamov A.A."/>
            <person name="Bradshaw R.E."/>
            <person name="Ciuffetti L."/>
            <person name="Hamelin R.C."/>
            <person name="Kema G.H.J."/>
            <person name="Lawrence C."/>
            <person name="Scott J.A."/>
            <person name="Spatafora J.W."/>
            <person name="Turgeon B.G."/>
            <person name="de Wit P.J.G.M."/>
            <person name="Zhong S."/>
            <person name="Goodwin S.B."/>
            <person name="Grigoriev I.V."/>
        </authorList>
    </citation>
    <scope>NUCLEOTIDE SEQUENCE [LARGE SCALE GENOMIC DNA]</scope>
    <source>
        <strain evidence="1 2">CIRAD86</strain>
    </source>
</reference>
<dbReference type="GeneID" id="19337741"/>
<accession>M2ZZU8</accession>
<dbReference type="EMBL" id="KB446564">
    <property type="protein sequence ID" value="EME77681.1"/>
    <property type="molecule type" value="Genomic_DNA"/>
</dbReference>
<dbReference type="VEuPathDB" id="FungiDB:MYCFIDRAFT_212533"/>
<dbReference type="Proteomes" id="UP000016932">
    <property type="component" value="Unassembled WGS sequence"/>
</dbReference>
<dbReference type="RefSeq" id="XP_007931471.1">
    <property type="nucleotide sequence ID" value="XM_007933280.1"/>
</dbReference>
<keyword evidence="2" id="KW-1185">Reference proteome</keyword>
<sequence length="135" mass="15427">MSTSGLILRRRTPGAEKFCFAYSRFTLGWRKDGDDRSFIQRCQQRSLCDTSCRGRDSSQTRHRAKVHWSHAVHLSGITHVLARLVPTSKQNRLKLLKLRWRTRIRLLPLALQVFSSKAASHTGADSAVLQILTLE</sequence>
<proteinExistence type="predicted"/>
<organism evidence="1 2">
    <name type="scientific">Pseudocercospora fijiensis (strain CIRAD86)</name>
    <name type="common">Black leaf streak disease fungus</name>
    <name type="synonym">Mycosphaerella fijiensis</name>
    <dbReference type="NCBI Taxonomy" id="383855"/>
    <lineage>
        <taxon>Eukaryota</taxon>
        <taxon>Fungi</taxon>
        <taxon>Dikarya</taxon>
        <taxon>Ascomycota</taxon>
        <taxon>Pezizomycotina</taxon>
        <taxon>Dothideomycetes</taxon>
        <taxon>Dothideomycetidae</taxon>
        <taxon>Mycosphaerellales</taxon>
        <taxon>Mycosphaerellaceae</taxon>
        <taxon>Pseudocercospora</taxon>
    </lineage>
</organism>
<gene>
    <name evidence="1" type="ORF">MYCFIDRAFT_212533</name>
</gene>
<evidence type="ECO:0000313" key="1">
    <source>
        <dbReference type="EMBL" id="EME77681.1"/>
    </source>
</evidence>
<dbReference type="HOGENOM" id="CLU_1886648_0_0_1"/>
<dbReference type="AlphaFoldDB" id="M2ZZU8"/>